<name>A0A392T7P1_9FABA</name>
<reference evidence="2 3" key="1">
    <citation type="journal article" date="2018" name="Front. Plant Sci.">
        <title>Red Clover (Trifolium pratense) and Zigzag Clover (T. medium) - A Picture of Genomic Similarities and Differences.</title>
        <authorList>
            <person name="Dluhosova J."/>
            <person name="Istvanek J."/>
            <person name="Nedelnik J."/>
            <person name="Repkova J."/>
        </authorList>
    </citation>
    <scope>NUCLEOTIDE SEQUENCE [LARGE SCALE GENOMIC DNA]</scope>
    <source>
        <strain evidence="3">cv. 10/8</strain>
        <tissue evidence="2">Leaf</tissue>
    </source>
</reference>
<accession>A0A392T7P1</accession>
<keyword evidence="3" id="KW-1185">Reference proteome</keyword>
<feature type="non-terminal residue" evidence="2">
    <location>
        <position position="1"/>
    </location>
</feature>
<sequence>KDIDRVRDDDPTHDVNRESCHGEDMQSDVEADAQVKITQEIKPLKRYTVEGLVVTSDDEVLALVEDADDKMIKTCSIIVGMTTDCPT</sequence>
<organism evidence="2 3">
    <name type="scientific">Trifolium medium</name>
    <dbReference type="NCBI Taxonomy" id="97028"/>
    <lineage>
        <taxon>Eukaryota</taxon>
        <taxon>Viridiplantae</taxon>
        <taxon>Streptophyta</taxon>
        <taxon>Embryophyta</taxon>
        <taxon>Tracheophyta</taxon>
        <taxon>Spermatophyta</taxon>
        <taxon>Magnoliopsida</taxon>
        <taxon>eudicotyledons</taxon>
        <taxon>Gunneridae</taxon>
        <taxon>Pentapetalae</taxon>
        <taxon>rosids</taxon>
        <taxon>fabids</taxon>
        <taxon>Fabales</taxon>
        <taxon>Fabaceae</taxon>
        <taxon>Papilionoideae</taxon>
        <taxon>50 kb inversion clade</taxon>
        <taxon>NPAAA clade</taxon>
        <taxon>Hologalegina</taxon>
        <taxon>IRL clade</taxon>
        <taxon>Trifolieae</taxon>
        <taxon>Trifolium</taxon>
    </lineage>
</organism>
<protein>
    <submittedName>
        <fullName evidence="2">Uncharacterized protein</fullName>
    </submittedName>
</protein>
<dbReference type="AlphaFoldDB" id="A0A392T7P1"/>
<feature type="compositionally biased region" description="Basic and acidic residues" evidence="1">
    <location>
        <begin position="1"/>
        <end position="24"/>
    </location>
</feature>
<evidence type="ECO:0000313" key="2">
    <source>
        <dbReference type="EMBL" id="MCI57068.1"/>
    </source>
</evidence>
<evidence type="ECO:0000313" key="3">
    <source>
        <dbReference type="Proteomes" id="UP000265520"/>
    </source>
</evidence>
<dbReference type="EMBL" id="LXQA010522863">
    <property type="protein sequence ID" value="MCI57068.1"/>
    <property type="molecule type" value="Genomic_DNA"/>
</dbReference>
<proteinExistence type="predicted"/>
<comment type="caution">
    <text evidence="2">The sequence shown here is derived from an EMBL/GenBank/DDBJ whole genome shotgun (WGS) entry which is preliminary data.</text>
</comment>
<dbReference type="Proteomes" id="UP000265520">
    <property type="component" value="Unassembled WGS sequence"/>
</dbReference>
<feature type="region of interest" description="Disordered" evidence="1">
    <location>
        <begin position="1"/>
        <end position="28"/>
    </location>
</feature>
<evidence type="ECO:0000256" key="1">
    <source>
        <dbReference type="SAM" id="MobiDB-lite"/>
    </source>
</evidence>